<reference evidence="2" key="1">
    <citation type="journal article" date="2019" name="Int. J. Syst. Evol. Microbiol.">
        <title>The Global Catalogue of Microorganisms (GCM) 10K type strain sequencing project: providing services to taxonomists for standard genome sequencing and annotation.</title>
        <authorList>
            <consortium name="The Broad Institute Genomics Platform"/>
            <consortium name="The Broad Institute Genome Sequencing Center for Infectious Disease"/>
            <person name="Wu L."/>
            <person name="Ma J."/>
        </authorList>
    </citation>
    <scope>NUCLEOTIDE SEQUENCE [LARGE SCALE GENOMIC DNA]</scope>
    <source>
        <strain evidence="2">JCM 17839</strain>
    </source>
</reference>
<gene>
    <name evidence="1" type="ORF">GCM10023171_30200</name>
</gene>
<organism evidence="1 2">
    <name type="scientific">Microbacterium panaciterrae</name>
    <dbReference type="NCBI Taxonomy" id="985759"/>
    <lineage>
        <taxon>Bacteria</taxon>
        <taxon>Bacillati</taxon>
        <taxon>Actinomycetota</taxon>
        <taxon>Actinomycetes</taxon>
        <taxon>Micrococcales</taxon>
        <taxon>Microbacteriaceae</taxon>
        <taxon>Microbacterium</taxon>
    </lineage>
</organism>
<dbReference type="EMBL" id="BAABGP010000022">
    <property type="protein sequence ID" value="GAA4489386.1"/>
    <property type="molecule type" value="Genomic_DNA"/>
</dbReference>
<evidence type="ECO:0000313" key="2">
    <source>
        <dbReference type="Proteomes" id="UP001500731"/>
    </source>
</evidence>
<keyword evidence="2" id="KW-1185">Reference proteome</keyword>
<sequence>MLGEPQPSLIDDLSHALRDPHPLAFLEAASGLAQVTAPDPYAGLRPGAAAQRPAMDRDQLIDAFLEVGHRETDALLLVWAAMLDRPELALRVREANRRHSLPRWVHQLDQIRVVRAIENTHVLGDGDNLFLGVETAGRSFTIVTYVDHNMGSIVKDGYFADVPIREALARLDAMRGDDTDLHEILLEDAAAKLTQAVEHGDRMLEPFTTDTWPQAKPLLAWMLRGMPPGGEGYEWTELSDAQWKKLGRDFAASEFGRSLDSDQRDQADTLMNFAAGYGTGDPLRWSKVVVEIVLLDLIPRKVIAPVEYLRTMPETLRSVIRYAHQQRSIPAAYTEEALAAIDEFLPDYLEAISRPRRQGPAAILERMGVLDPLGDDEYEDVAPTDYLDLLAQSVGGREELDALDSTPLPDEVLDVVSLEPDIVDRVRIVAGLADGACVEVFEDPELRTAARRALVRIAAADPAIFRRRSSDATAAAALCWIVAKGNDYLDFGEDVTVGELMEFFGLKGSPGQRAQPMLRALGLREFDWAYDPQLGAADLLTSEVRAEIIRQRDQWRAAFEQD</sequence>
<comment type="caution">
    <text evidence="1">The sequence shown here is derived from an EMBL/GenBank/DDBJ whole genome shotgun (WGS) entry which is preliminary data.</text>
</comment>
<name>A0ABP8PLN4_9MICO</name>
<evidence type="ECO:0000313" key="1">
    <source>
        <dbReference type="EMBL" id="GAA4489386.1"/>
    </source>
</evidence>
<protein>
    <submittedName>
        <fullName evidence="1">Uncharacterized protein</fullName>
    </submittedName>
</protein>
<accession>A0ABP8PLN4</accession>
<dbReference type="Proteomes" id="UP001500731">
    <property type="component" value="Unassembled WGS sequence"/>
</dbReference>
<proteinExistence type="predicted"/>
<dbReference type="RefSeq" id="WP_345188229.1">
    <property type="nucleotide sequence ID" value="NZ_BAABGP010000022.1"/>
</dbReference>